<dbReference type="SUPFAM" id="SSF52047">
    <property type="entry name" value="RNI-like"/>
    <property type="match status" value="1"/>
</dbReference>
<gene>
    <name evidence="2" type="ORF">QYE76_033590</name>
</gene>
<sequence length="483" mass="54743">METHSLLSITSNMWQYILRTRYSAFVLMNQDLLAMPYKKRQRTLAIQVLWQPASRIRRSEPSLARSADQDMSGGDLFGALQDDLVQHVLSFLPSRDAVKTAVLARRWRYLWRSTPAVRVNGSGDGFRLFVNSLLLYRDGASPLRSFEIDADLLIGEESDGEYRAYDPREVDPHVDLWIRHALSTCRARSLIARFEDAEIMWSPRQKLPFASPHLTTMRLQGVELDHGRLDFSCCPALLHLSLSACRLDGYAIVSPSLERLHIMDCASESPIRISTPSLRHLQLSGDHDGICTAPSSLDTMPCLTNASIQLTGFVEGGDGDANAGRSLILRGLSEATSLELIATRSDGRTIFLRDLAWCPTFPKLKTLILNEWCVYDDVTAIECLLRHTPRLESLILQLHFKNHPTLQVEGEGTDNTSEQSILNFEHLKTVEITNHPPYYYERVVYFDTRIDEVFKLFSDLGIPTSKISINYKKPEGKKKKFKC</sequence>
<reference evidence="2" key="1">
    <citation type="submission" date="2023-07" db="EMBL/GenBank/DDBJ databases">
        <title>A chromosome-level genome assembly of Lolium multiflorum.</title>
        <authorList>
            <person name="Chen Y."/>
            <person name="Copetti D."/>
            <person name="Kolliker R."/>
            <person name="Studer B."/>
        </authorList>
    </citation>
    <scope>NUCLEOTIDE SEQUENCE</scope>
    <source>
        <strain evidence="2">02402/16</strain>
        <tissue evidence="2">Leaf</tissue>
    </source>
</reference>
<dbReference type="AlphaFoldDB" id="A0AAD8VJF0"/>
<proteinExistence type="predicted"/>
<feature type="domain" description="F-box" evidence="1">
    <location>
        <begin position="80"/>
        <end position="113"/>
    </location>
</feature>
<accession>A0AAD8VJF0</accession>
<dbReference type="CDD" id="cd22160">
    <property type="entry name" value="F-box_AtFBL13-like"/>
    <property type="match status" value="1"/>
</dbReference>
<dbReference type="Gene3D" id="3.80.10.10">
    <property type="entry name" value="Ribonuclease Inhibitor"/>
    <property type="match status" value="1"/>
</dbReference>
<evidence type="ECO:0000313" key="3">
    <source>
        <dbReference type="Proteomes" id="UP001231189"/>
    </source>
</evidence>
<dbReference type="InterPro" id="IPR053781">
    <property type="entry name" value="F-box_AtFBL13-like"/>
</dbReference>
<protein>
    <recommendedName>
        <fullName evidence="1">F-box domain-containing protein</fullName>
    </recommendedName>
</protein>
<comment type="caution">
    <text evidence="2">The sequence shown here is derived from an EMBL/GenBank/DDBJ whole genome shotgun (WGS) entry which is preliminary data.</text>
</comment>
<dbReference type="Proteomes" id="UP001231189">
    <property type="component" value="Unassembled WGS sequence"/>
</dbReference>
<dbReference type="SUPFAM" id="SSF81383">
    <property type="entry name" value="F-box domain"/>
    <property type="match status" value="1"/>
</dbReference>
<keyword evidence="3" id="KW-1185">Reference proteome</keyword>
<dbReference type="InterPro" id="IPR036047">
    <property type="entry name" value="F-box-like_dom_sf"/>
</dbReference>
<dbReference type="InterPro" id="IPR001810">
    <property type="entry name" value="F-box_dom"/>
</dbReference>
<dbReference type="InterPro" id="IPR032675">
    <property type="entry name" value="LRR_dom_sf"/>
</dbReference>
<name>A0AAD8VJF0_LOLMU</name>
<dbReference type="PANTHER" id="PTHR34223">
    <property type="entry name" value="OS11G0201299 PROTEIN"/>
    <property type="match status" value="1"/>
</dbReference>
<evidence type="ECO:0000313" key="2">
    <source>
        <dbReference type="EMBL" id="KAK1609917.1"/>
    </source>
</evidence>
<dbReference type="Pfam" id="PF00646">
    <property type="entry name" value="F-box"/>
    <property type="match status" value="1"/>
</dbReference>
<organism evidence="2 3">
    <name type="scientific">Lolium multiflorum</name>
    <name type="common">Italian ryegrass</name>
    <name type="synonym">Lolium perenne subsp. multiflorum</name>
    <dbReference type="NCBI Taxonomy" id="4521"/>
    <lineage>
        <taxon>Eukaryota</taxon>
        <taxon>Viridiplantae</taxon>
        <taxon>Streptophyta</taxon>
        <taxon>Embryophyta</taxon>
        <taxon>Tracheophyta</taxon>
        <taxon>Spermatophyta</taxon>
        <taxon>Magnoliopsida</taxon>
        <taxon>Liliopsida</taxon>
        <taxon>Poales</taxon>
        <taxon>Poaceae</taxon>
        <taxon>BOP clade</taxon>
        <taxon>Pooideae</taxon>
        <taxon>Poodae</taxon>
        <taxon>Poeae</taxon>
        <taxon>Poeae Chloroplast Group 2 (Poeae type)</taxon>
        <taxon>Loliodinae</taxon>
        <taxon>Loliinae</taxon>
        <taxon>Lolium</taxon>
    </lineage>
</organism>
<dbReference type="InterPro" id="IPR053197">
    <property type="entry name" value="F-box_SCFL_complex_component"/>
</dbReference>
<dbReference type="PANTHER" id="PTHR34223:SF72">
    <property type="entry name" value="F-BOX DOMAIN-CONTAINING PROTEIN"/>
    <property type="match status" value="1"/>
</dbReference>
<evidence type="ECO:0000259" key="1">
    <source>
        <dbReference type="Pfam" id="PF00646"/>
    </source>
</evidence>
<dbReference type="EMBL" id="JAUUTY010000007">
    <property type="protein sequence ID" value="KAK1609917.1"/>
    <property type="molecule type" value="Genomic_DNA"/>
</dbReference>